<accession>A0A518GVZ0</accession>
<dbReference type="EMBL" id="CP036426">
    <property type="protein sequence ID" value="QDV32755.1"/>
    <property type="molecule type" value="Genomic_DNA"/>
</dbReference>
<proteinExistence type="predicted"/>
<dbReference type="RefSeq" id="WP_145267076.1">
    <property type="nucleotide sequence ID" value="NZ_CP036426.1"/>
</dbReference>
<dbReference type="PROSITE" id="PS51257">
    <property type="entry name" value="PROKAR_LIPOPROTEIN"/>
    <property type="match status" value="1"/>
</dbReference>
<organism evidence="1 2">
    <name type="scientific">Tautonia plasticadhaerens</name>
    <dbReference type="NCBI Taxonomy" id="2527974"/>
    <lineage>
        <taxon>Bacteria</taxon>
        <taxon>Pseudomonadati</taxon>
        <taxon>Planctomycetota</taxon>
        <taxon>Planctomycetia</taxon>
        <taxon>Isosphaerales</taxon>
        <taxon>Isosphaeraceae</taxon>
        <taxon>Tautonia</taxon>
    </lineage>
</organism>
<protein>
    <submittedName>
        <fullName evidence="1">Uncharacterized protein</fullName>
    </submittedName>
</protein>
<reference evidence="1 2" key="1">
    <citation type="submission" date="2019-02" db="EMBL/GenBank/DDBJ databases">
        <title>Deep-cultivation of Planctomycetes and their phenomic and genomic characterization uncovers novel biology.</title>
        <authorList>
            <person name="Wiegand S."/>
            <person name="Jogler M."/>
            <person name="Boedeker C."/>
            <person name="Pinto D."/>
            <person name="Vollmers J."/>
            <person name="Rivas-Marin E."/>
            <person name="Kohn T."/>
            <person name="Peeters S.H."/>
            <person name="Heuer A."/>
            <person name="Rast P."/>
            <person name="Oberbeckmann S."/>
            <person name="Bunk B."/>
            <person name="Jeske O."/>
            <person name="Meyerdierks A."/>
            <person name="Storesund J.E."/>
            <person name="Kallscheuer N."/>
            <person name="Luecker S."/>
            <person name="Lage O.M."/>
            <person name="Pohl T."/>
            <person name="Merkel B.J."/>
            <person name="Hornburger P."/>
            <person name="Mueller R.-W."/>
            <person name="Bruemmer F."/>
            <person name="Labrenz M."/>
            <person name="Spormann A.M."/>
            <person name="Op den Camp H."/>
            <person name="Overmann J."/>
            <person name="Amann R."/>
            <person name="Jetten M.S.M."/>
            <person name="Mascher T."/>
            <person name="Medema M.H."/>
            <person name="Devos D.P."/>
            <person name="Kaster A.-K."/>
            <person name="Ovreas L."/>
            <person name="Rohde M."/>
            <person name="Galperin M.Y."/>
            <person name="Jogler C."/>
        </authorList>
    </citation>
    <scope>NUCLEOTIDE SEQUENCE [LARGE SCALE GENOMIC DNA]</scope>
    <source>
        <strain evidence="1 2">ElP</strain>
    </source>
</reference>
<gene>
    <name evidence="1" type="ORF">ElP_05950</name>
</gene>
<sequence>MPERVPTRSILLLFSLTGLLGAGCGGPREVEIAPEANPTFGEHGGPLSALPGGGFFEVTTEAAGGQARLVAYFYSSEAMDGPLSPLPSDVRIDLAMPGGESTSVTLAASAGGGGRDRPGVRFASEPGDYAFDPLVGTLNATIGGQPASVPFSGAQS</sequence>
<keyword evidence="2" id="KW-1185">Reference proteome</keyword>
<dbReference type="Proteomes" id="UP000317835">
    <property type="component" value="Chromosome"/>
</dbReference>
<evidence type="ECO:0000313" key="2">
    <source>
        <dbReference type="Proteomes" id="UP000317835"/>
    </source>
</evidence>
<evidence type="ECO:0000313" key="1">
    <source>
        <dbReference type="EMBL" id="QDV32755.1"/>
    </source>
</evidence>
<dbReference type="KEGG" id="tpla:ElP_05950"/>
<name>A0A518GVZ0_9BACT</name>
<dbReference type="OrthoDB" id="291359at2"/>
<dbReference type="AlphaFoldDB" id="A0A518GVZ0"/>